<protein>
    <submittedName>
        <fullName evidence="1">Uncharacterized protein</fullName>
    </submittedName>
</protein>
<dbReference type="EMBL" id="LXQA010080355">
    <property type="protein sequence ID" value="MCI11491.1"/>
    <property type="molecule type" value="Genomic_DNA"/>
</dbReference>
<dbReference type="AlphaFoldDB" id="A0A392PHC4"/>
<dbReference type="Proteomes" id="UP000265520">
    <property type="component" value="Unassembled WGS sequence"/>
</dbReference>
<accession>A0A392PHC4</accession>
<comment type="caution">
    <text evidence="1">The sequence shown here is derived from an EMBL/GenBank/DDBJ whole genome shotgun (WGS) entry which is preliminary data.</text>
</comment>
<proteinExistence type="predicted"/>
<evidence type="ECO:0000313" key="1">
    <source>
        <dbReference type="EMBL" id="MCI11491.1"/>
    </source>
</evidence>
<sequence>TNPNTAAGFTLPNNHHAALPPSLTSSVQNLTLCRRESGRRRHVATIVGGAINPLTVATPPYPYELVTVG</sequence>
<feature type="non-terminal residue" evidence="1">
    <location>
        <position position="1"/>
    </location>
</feature>
<keyword evidence="2" id="KW-1185">Reference proteome</keyword>
<evidence type="ECO:0000313" key="2">
    <source>
        <dbReference type="Proteomes" id="UP000265520"/>
    </source>
</evidence>
<organism evidence="1 2">
    <name type="scientific">Trifolium medium</name>
    <dbReference type="NCBI Taxonomy" id="97028"/>
    <lineage>
        <taxon>Eukaryota</taxon>
        <taxon>Viridiplantae</taxon>
        <taxon>Streptophyta</taxon>
        <taxon>Embryophyta</taxon>
        <taxon>Tracheophyta</taxon>
        <taxon>Spermatophyta</taxon>
        <taxon>Magnoliopsida</taxon>
        <taxon>eudicotyledons</taxon>
        <taxon>Gunneridae</taxon>
        <taxon>Pentapetalae</taxon>
        <taxon>rosids</taxon>
        <taxon>fabids</taxon>
        <taxon>Fabales</taxon>
        <taxon>Fabaceae</taxon>
        <taxon>Papilionoideae</taxon>
        <taxon>50 kb inversion clade</taxon>
        <taxon>NPAAA clade</taxon>
        <taxon>Hologalegina</taxon>
        <taxon>IRL clade</taxon>
        <taxon>Trifolieae</taxon>
        <taxon>Trifolium</taxon>
    </lineage>
</organism>
<reference evidence="1 2" key="1">
    <citation type="journal article" date="2018" name="Front. Plant Sci.">
        <title>Red Clover (Trifolium pratense) and Zigzag Clover (T. medium) - A Picture of Genomic Similarities and Differences.</title>
        <authorList>
            <person name="Dluhosova J."/>
            <person name="Istvanek J."/>
            <person name="Nedelnik J."/>
            <person name="Repkova J."/>
        </authorList>
    </citation>
    <scope>NUCLEOTIDE SEQUENCE [LARGE SCALE GENOMIC DNA]</scope>
    <source>
        <strain evidence="2">cv. 10/8</strain>
        <tissue evidence="1">Leaf</tissue>
    </source>
</reference>
<name>A0A392PHC4_9FABA</name>